<sequence length="138" mass="15716">MNNDKPVTMKELTAILEPLTEAVGRIDKSLWLMAQLQLAAEFEPDQGQRQKHYQKLTDAELAHKKAREALTEAQQTKPLSLPDIGHTELVKQFGQEKADQQYKPVVDAMELIRATSDQRTAVENIAPVLTRLREAWNR</sequence>
<evidence type="ECO:0000313" key="1">
    <source>
        <dbReference type="EMBL" id="AWH58675.1"/>
    </source>
</evidence>
<dbReference type="AlphaFoldDB" id="A0A2S1PJN1"/>
<dbReference type="EMBL" id="MH061178">
    <property type="protein sequence ID" value="AWH58675.1"/>
    <property type="molecule type" value="Genomic_DNA"/>
</dbReference>
<protein>
    <submittedName>
        <fullName evidence="1">Uncharacterized protein</fullName>
    </submittedName>
</protein>
<organism evidence="1">
    <name type="scientific">Pseudomonas thivervalensis</name>
    <dbReference type="NCBI Taxonomy" id="86265"/>
    <lineage>
        <taxon>Bacteria</taxon>
        <taxon>Pseudomonadati</taxon>
        <taxon>Pseudomonadota</taxon>
        <taxon>Gammaproteobacteria</taxon>
        <taxon>Pseudomonadales</taxon>
        <taxon>Pseudomonadaceae</taxon>
        <taxon>Pseudomonas</taxon>
    </lineage>
</organism>
<proteinExistence type="predicted"/>
<name>A0A2S1PJN1_9PSED</name>
<reference evidence="1" key="1">
    <citation type="submission" date="2018-03" db="EMBL/GenBank/DDBJ databases">
        <title>IS1411 plays an important role in catabolic performance of phenol degrading strains in an environment continuously polluted by oil shale industry.</title>
        <authorList>
            <person name="Naanuri E."/>
            <person name="Heinaru E."/>
            <person name="Joesaar M."/>
            <person name="Heinaru A."/>
        </authorList>
    </citation>
    <scope>NUCLEOTIDE SEQUENCE</scope>
    <source>
        <strain evidence="1">P101</strain>
        <plasmid evidence="1">pPHE101</plasmid>
    </source>
</reference>
<accession>A0A2S1PJN1</accession>
<dbReference type="RefSeq" id="WP_172693491.1">
    <property type="nucleotide sequence ID" value="NZ_MH061178.1"/>
</dbReference>
<geneLocation type="plasmid" evidence="1">
    <name>pPHE101</name>
</geneLocation>
<keyword evidence="1" id="KW-0614">Plasmid</keyword>